<reference evidence="2 3" key="1">
    <citation type="submission" date="2019-11" db="EMBL/GenBank/DDBJ databases">
        <title>Genome sequences of 17 halophilic strains isolated from different environments.</title>
        <authorList>
            <person name="Furrow R.E."/>
        </authorList>
    </citation>
    <scope>NUCLEOTIDE SEQUENCE [LARGE SCALE GENOMIC DNA]</scope>
    <source>
        <strain evidence="2 3">SL-4</strain>
    </source>
</reference>
<accession>A0A845F912</accession>
<feature type="transmembrane region" description="Helical" evidence="1">
    <location>
        <begin position="7"/>
        <end position="29"/>
    </location>
</feature>
<evidence type="ECO:0000313" key="3">
    <source>
        <dbReference type="Proteomes" id="UP000450457"/>
    </source>
</evidence>
<name>A0A845F912_9BACI</name>
<keyword evidence="1" id="KW-0812">Transmembrane</keyword>
<feature type="transmembrane region" description="Helical" evidence="1">
    <location>
        <begin position="35"/>
        <end position="55"/>
    </location>
</feature>
<sequence length="74" mass="8485">MKENLTFAWIASWFALVGQLAFFVVVALITGDWRYVMWSLLVSLSVGVPHMIRTWKSQQKAHARKIYEQGEGSV</sequence>
<evidence type="ECO:0000313" key="2">
    <source>
        <dbReference type="EMBL" id="MYL70389.1"/>
    </source>
</evidence>
<organism evidence="2 3">
    <name type="scientific">Halobacillus litoralis</name>
    <dbReference type="NCBI Taxonomy" id="45668"/>
    <lineage>
        <taxon>Bacteria</taxon>
        <taxon>Bacillati</taxon>
        <taxon>Bacillota</taxon>
        <taxon>Bacilli</taxon>
        <taxon>Bacillales</taxon>
        <taxon>Bacillaceae</taxon>
        <taxon>Halobacillus</taxon>
    </lineage>
</organism>
<dbReference type="OrthoDB" id="2897504at2"/>
<dbReference type="AlphaFoldDB" id="A0A845F912"/>
<keyword evidence="1" id="KW-1133">Transmembrane helix</keyword>
<proteinExistence type="predicted"/>
<keyword evidence="1" id="KW-0472">Membrane</keyword>
<comment type="caution">
    <text evidence="2">The sequence shown here is derived from an EMBL/GenBank/DDBJ whole genome shotgun (WGS) entry which is preliminary data.</text>
</comment>
<dbReference type="RefSeq" id="WP_160912206.1">
    <property type="nucleotide sequence ID" value="NZ_WMFA01000002.1"/>
</dbReference>
<evidence type="ECO:0000256" key="1">
    <source>
        <dbReference type="SAM" id="Phobius"/>
    </source>
</evidence>
<gene>
    <name evidence="2" type="ORF">GLW00_06000</name>
</gene>
<dbReference type="Proteomes" id="UP000450457">
    <property type="component" value="Unassembled WGS sequence"/>
</dbReference>
<protein>
    <submittedName>
        <fullName evidence="2">Uncharacterized protein</fullName>
    </submittedName>
</protein>
<dbReference type="EMBL" id="WMFA01000002">
    <property type="protein sequence ID" value="MYL70389.1"/>
    <property type="molecule type" value="Genomic_DNA"/>
</dbReference>
<dbReference type="GeneID" id="78006534"/>